<reference evidence="2 3" key="2">
    <citation type="journal article" date="2019" name="G3 (Bethesda)">
        <title>Hybrid Assembly of the Genome of the Entomopathogenic Nematode Steinernema carpocapsae Identifies the X-Chromosome.</title>
        <authorList>
            <person name="Serra L."/>
            <person name="Macchietto M."/>
            <person name="Macias-Munoz A."/>
            <person name="McGill C.J."/>
            <person name="Rodriguez I.M."/>
            <person name="Rodriguez B."/>
            <person name="Murad R."/>
            <person name="Mortazavi A."/>
        </authorList>
    </citation>
    <scope>NUCLEOTIDE SEQUENCE [LARGE SCALE GENOMIC DNA]</scope>
    <source>
        <strain evidence="2 3">ALL</strain>
    </source>
</reference>
<sequence>MQFDVVATPKDNEKLSMFFNAWNTVNQVYEQNVKEYIAKTNEVIRVQNDDFEKLNKVVIESFIGFGVLILVAITIGFCFYIKYRS</sequence>
<proteinExistence type="predicted"/>
<comment type="caution">
    <text evidence="2">The sequence shown here is derived from an EMBL/GenBank/DDBJ whole genome shotgun (WGS) entry which is preliminary data.</text>
</comment>
<keyword evidence="3" id="KW-1185">Reference proteome</keyword>
<gene>
    <name evidence="2" type="ORF">L596_010749</name>
</gene>
<protein>
    <submittedName>
        <fullName evidence="2">Uncharacterized protein</fullName>
    </submittedName>
</protein>
<dbReference type="EMBL" id="AZBU02000002">
    <property type="protein sequence ID" value="TKR96775.1"/>
    <property type="molecule type" value="Genomic_DNA"/>
</dbReference>
<evidence type="ECO:0000313" key="3">
    <source>
        <dbReference type="Proteomes" id="UP000298663"/>
    </source>
</evidence>
<dbReference type="AlphaFoldDB" id="A0A4V6A791"/>
<reference evidence="2 3" key="1">
    <citation type="journal article" date="2015" name="Genome Biol.">
        <title>Comparative genomics of Steinernema reveals deeply conserved gene regulatory networks.</title>
        <authorList>
            <person name="Dillman A.R."/>
            <person name="Macchietto M."/>
            <person name="Porter C.F."/>
            <person name="Rogers A."/>
            <person name="Williams B."/>
            <person name="Antoshechkin I."/>
            <person name="Lee M.M."/>
            <person name="Goodwin Z."/>
            <person name="Lu X."/>
            <person name="Lewis E.E."/>
            <person name="Goodrich-Blair H."/>
            <person name="Stock S.P."/>
            <person name="Adams B.J."/>
            <person name="Sternberg P.W."/>
            <person name="Mortazavi A."/>
        </authorList>
    </citation>
    <scope>NUCLEOTIDE SEQUENCE [LARGE SCALE GENOMIC DNA]</scope>
    <source>
        <strain evidence="2 3">ALL</strain>
    </source>
</reference>
<organism evidence="2 3">
    <name type="scientific">Steinernema carpocapsae</name>
    <name type="common">Entomopathogenic nematode</name>
    <dbReference type="NCBI Taxonomy" id="34508"/>
    <lineage>
        <taxon>Eukaryota</taxon>
        <taxon>Metazoa</taxon>
        <taxon>Ecdysozoa</taxon>
        <taxon>Nematoda</taxon>
        <taxon>Chromadorea</taxon>
        <taxon>Rhabditida</taxon>
        <taxon>Tylenchina</taxon>
        <taxon>Panagrolaimomorpha</taxon>
        <taxon>Strongyloidoidea</taxon>
        <taxon>Steinernematidae</taxon>
        <taxon>Steinernema</taxon>
    </lineage>
</organism>
<keyword evidence="1" id="KW-0812">Transmembrane</keyword>
<keyword evidence="1" id="KW-0472">Membrane</keyword>
<name>A0A4V6A791_STECR</name>
<evidence type="ECO:0000313" key="2">
    <source>
        <dbReference type="EMBL" id="TKR96775.1"/>
    </source>
</evidence>
<keyword evidence="1" id="KW-1133">Transmembrane helix</keyword>
<accession>A0A4V6A791</accession>
<dbReference type="Proteomes" id="UP000298663">
    <property type="component" value="Unassembled WGS sequence"/>
</dbReference>
<feature type="transmembrane region" description="Helical" evidence="1">
    <location>
        <begin position="62"/>
        <end position="81"/>
    </location>
</feature>
<evidence type="ECO:0000256" key="1">
    <source>
        <dbReference type="SAM" id="Phobius"/>
    </source>
</evidence>